<organism evidence="7 8">
    <name type="scientific">Plectus sambesii</name>
    <dbReference type="NCBI Taxonomy" id="2011161"/>
    <lineage>
        <taxon>Eukaryota</taxon>
        <taxon>Metazoa</taxon>
        <taxon>Ecdysozoa</taxon>
        <taxon>Nematoda</taxon>
        <taxon>Chromadorea</taxon>
        <taxon>Plectida</taxon>
        <taxon>Plectina</taxon>
        <taxon>Plectoidea</taxon>
        <taxon>Plectidae</taxon>
        <taxon>Plectus</taxon>
    </lineage>
</organism>
<dbReference type="Pfam" id="PF00520">
    <property type="entry name" value="Ion_trans"/>
    <property type="match status" value="1"/>
</dbReference>
<dbReference type="GO" id="GO:0005886">
    <property type="term" value="C:plasma membrane"/>
    <property type="evidence" value="ECO:0007669"/>
    <property type="project" value="TreeGrafter"/>
</dbReference>
<feature type="transmembrane region" description="Helical" evidence="5">
    <location>
        <begin position="58"/>
        <end position="81"/>
    </location>
</feature>
<evidence type="ECO:0000256" key="1">
    <source>
        <dbReference type="ARBA" id="ARBA00004141"/>
    </source>
</evidence>
<reference evidence="8" key="1">
    <citation type="submission" date="2022-11" db="UniProtKB">
        <authorList>
            <consortium name="WormBaseParasite"/>
        </authorList>
    </citation>
    <scope>IDENTIFICATION</scope>
</reference>
<evidence type="ECO:0000313" key="8">
    <source>
        <dbReference type="WBParaSite" id="PSAMB.scaffold6393size9587.g28420.t1"/>
    </source>
</evidence>
<evidence type="ECO:0000256" key="3">
    <source>
        <dbReference type="ARBA" id="ARBA00022989"/>
    </source>
</evidence>
<proteinExistence type="predicted"/>
<dbReference type="InterPro" id="IPR050927">
    <property type="entry name" value="TRPM"/>
</dbReference>
<accession>A0A914X541</accession>
<dbReference type="AlphaFoldDB" id="A0A914X541"/>
<dbReference type="GO" id="GO:0030001">
    <property type="term" value="P:metal ion transport"/>
    <property type="evidence" value="ECO:0007669"/>
    <property type="project" value="TreeGrafter"/>
</dbReference>
<evidence type="ECO:0000313" key="7">
    <source>
        <dbReference type="Proteomes" id="UP000887566"/>
    </source>
</evidence>
<evidence type="ECO:0000259" key="6">
    <source>
        <dbReference type="Pfam" id="PF00520"/>
    </source>
</evidence>
<dbReference type="GO" id="GO:0005261">
    <property type="term" value="F:monoatomic cation channel activity"/>
    <property type="evidence" value="ECO:0007669"/>
    <property type="project" value="TreeGrafter"/>
</dbReference>
<keyword evidence="3 5" id="KW-1133">Transmembrane helix</keyword>
<evidence type="ECO:0000256" key="5">
    <source>
        <dbReference type="SAM" id="Phobius"/>
    </source>
</evidence>
<dbReference type="InterPro" id="IPR005821">
    <property type="entry name" value="Ion_trans_dom"/>
</dbReference>
<keyword evidence="7" id="KW-1185">Reference proteome</keyword>
<feature type="transmembrane region" description="Helical" evidence="5">
    <location>
        <begin position="93"/>
        <end position="111"/>
    </location>
</feature>
<keyword evidence="4 5" id="KW-0472">Membrane</keyword>
<dbReference type="WBParaSite" id="PSAMB.scaffold6393size9587.g28420.t1">
    <property type="protein sequence ID" value="PSAMB.scaffold6393size9587.g28420.t1"/>
    <property type="gene ID" value="PSAMB.scaffold6393size9587.g28420"/>
</dbReference>
<dbReference type="PANTHER" id="PTHR13800:SF1">
    <property type="entry name" value="TRANSIENT RECEPTOR POTENTIAL CATION CHANNEL TRPM"/>
    <property type="match status" value="1"/>
</dbReference>
<keyword evidence="2 5" id="KW-0812">Transmembrane</keyword>
<feature type="domain" description="Ion transport" evidence="6">
    <location>
        <begin position="28"/>
        <end position="211"/>
    </location>
</feature>
<feature type="transmembrane region" description="Helical" evidence="5">
    <location>
        <begin position="181"/>
        <end position="204"/>
    </location>
</feature>
<dbReference type="Proteomes" id="UP000887566">
    <property type="component" value="Unplaced"/>
</dbReference>
<protein>
    <submittedName>
        <fullName evidence="8">Ion transport domain-containing protein</fullName>
    </submittedName>
</protein>
<name>A0A914X541_9BILA</name>
<dbReference type="PANTHER" id="PTHR13800">
    <property type="entry name" value="TRANSIENT RECEPTOR POTENTIAL CATION CHANNEL, SUBFAMILY M, MEMBER 6"/>
    <property type="match status" value="1"/>
</dbReference>
<sequence length="304" mass="36216">MFRKIITTPGDCLWRRFQDWWRNGAFGTWNRMDVFSVIISVLAFSLRWCPRSLPFARLLMLIAMLLYFQRVCKMFLVSSYLGPKVIMIKKMAADLSLFLLMFMVFFLSYTISVQSLMHPNRPLYWGIFWDLFQEGIWQTFGELNNASMEGTVDNCNGTMLLFPPEGSWDCFMRVYPIPLFLAVYLFFGSILLINMLIAAFAYIFDNVQAHSKEIWRYQMYFLFSEFEDKPLLPPPFILISHAWLLIKYFYCKSKDYEDIKINGKKVTRSELEFLKIFECVCHYNFINSQRFEEIKKNDYSDESQ</sequence>
<evidence type="ECO:0000256" key="4">
    <source>
        <dbReference type="ARBA" id="ARBA00023136"/>
    </source>
</evidence>
<comment type="subcellular location">
    <subcellularLocation>
        <location evidence="1">Membrane</location>
        <topology evidence="1">Multi-pass membrane protein</topology>
    </subcellularLocation>
</comment>
<evidence type="ECO:0000256" key="2">
    <source>
        <dbReference type="ARBA" id="ARBA00022692"/>
    </source>
</evidence>